<dbReference type="Pfam" id="PF00293">
    <property type="entry name" value="NUDIX"/>
    <property type="match status" value="1"/>
</dbReference>
<dbReference type="EMBL" id="CYKH01000368">
    <property type="protein sequence ID" value="CUF61582.1"/>
    <property type="molecule type" value="Genomic_DNA"/>
</dbReference>
<dbReference type="OrthoDB" id="447842at2759"/>
<reference evidence="5" key="1">
    <citation type="submission" date="2015-09" db="EMBL/GenBank/DDBJ databases">
        <authorList>
            <consortium name="Pathogen Informatics"/>
        </authorList>
    </citation>
    <scope>NUCLEOTIDE SEQUENCE [LARGE SCALE GENOMIC DNA]</scope>
    <source>
        <strain evidence="5">Lake Konstanz</strain>
    </source>
</reference>
<dbReference type="InterPro" id="IPR015797">
    <property type="entry name" value="NUDIX_hydrolase-like_dom_sf"/>
</dbReference>
<evidence type="ECO:0000259" key="3">
    <source>
        <dbReference type="PROSITE" id="PS51462"/>
    </source>
</evidence>
<dbReference type="AlphaFoldDB" id="A0A0S4IN65"/>
<gene>
    <name evidence="4" type="ORF">BSAL_64115</name>
</gene>
<dbReference type="InterPro" id="IPR000086">
    <property type="entry name" value="NUDIX_hydrolase_dom"/>
</dbReference>
<dbReference type="Proteomes" id="UP000051952">
    <property type="component" value="Unassembled WGS sequence"/>
</dbReference>
<accession>A0A0S4IN65</accession>
<dbReference type="PANTHER" id="PTHR43046">
    <property type="entry name" value="GDP-MANNOSE MANNOSYL HYDROLASE"/>
    <property type="match status" value="1"/>
</dbReference>
<name>A0A0S4IN65_BODSA</name>
<organism evidence="4 5">
    <name type="scientific">Bodo saltans</name>
    <name type="common">Flagellated protozoan</name>
    <dbReference type="NCBI Taxonomy" id="75058"/>
    <lineage>
        <taxon>Eukaryota</taxon>
        <taxon>Discoba</taxon>
        <taxon>Euglenozoa</taxon>
        <taxon>Kinetoplastea</taxon>
        <taxon>Metakinetoplastina</taxon>
        <taxon>Eubodonida</taxon>
        <taxon>Bodonidae</taxon>
        <taxon>Bodo</taxon>
    </lineage>
</organism>
<sequence>MFETRHFVTGNFESHAKFVDDATYSTILDNVVKATCDVFITRPRLTSSSVSDLDRRVLIEDANEDVEILLGERVGLPHADWWIPGGRVMPGETVDATARRVLRRELKLDIGEEPGRVRTVAHYTFVWDTRTQEPIHNGTCDVSIILRVDLTREESERVEFISKEYKQLEWRTLASQAALPPGSLHPALEQGVKDLCAMREWERVQTALDAVENVDGADSTTLRDIVKRLKKFSELKAVV</sequence>
<evidence type="ECO:0000313" key="5">
    <source>
        <dbReference type="Proteomes" id="UP000051952"/>
    </source>
</evidence>
<evidence type="ECO:0000313" key="4">
    <source>
        <dbReference type="EMBL" id="CUF61582.1"/>
    </source>
</evidence>
<dbReference type="VEuPathDB" id="TriTrypDB:BSAL_64115"/>
<dbReference type="OMA" id="TMLWQFR"/>
<dbReference type="PROSITE" id="PS51462">
    <property type="entry name" value="NUDIX"/>
    <property type="match status" value="1"/>
</dbReference>
<dbReference type="PANTHER" id="PTHR43046:SF13">
    <property type="entry name" value="NUDIX HYDROLASE DOMAIN-CONTAINING PROTEIN"/>
    <property type="match status" value="1"/>
</dbReference>
<evidence type="ECO:0000256" key="1">
    <source>
        <dbReference type="ARBA" id="ARBA00001946"/>
    </source>
</evidence>
<feature type="domain" description="Nudix hydrolase" evidence="3">
    <location>
        <begin position="43"/>
        <end position="192"/>
    </location>
</feature>
<comment type="cofactor">
    <cofactor evidence="1">
        <name>Mg(2+)</name>
        <dbReference type="ChEBI" id="CHEBI:18420"/>
    </cofactor>
</comment>
<dbReference type="GO" id="GO:0016787">
    <property type="term" value="F:hydrolase activity"/>
    <property type="evidence" value="ECO:0007669"/>
    <property type="project" value="UniProtKB-KW"/>
</dbReference>
<protein>
    <recommendedName>
        <fullName evidence="3">Nudix hydrolase domain-containing protein</fullName>
    </recommendedName>
</protein>
<dbReference type="SUPFAM" id="SSF55811">
    <property type="entry name" value="Nudix"/>
    <property type="match status" value="1"/>
</dbReference>
<keyword evidence="5" id="KW-1185">Reference proteome</keyword>
<evidence type="ECO:0000256" key="2">
    <source>
        <dbReference type="ARBA" id="ARBA00022801"/>
    </source>
</evidence>
<keyword evidence="2" id="KW-0378">Hydrolase</keyword>
<proteinExistence type="predicted"/>
<dbReference type="Gene3D" id="3.90.79.10">
    <property type="entry name" value="Nucleoside Triphosphate Pyrophosphohydrolase"/>
    <property type="match status" value="1"/>
</dbReference>